<comment type="subcellular location">
    <subcellularLocation>
        <location evidence="11">Cytoplasm</location>
    </subcellularLocation>
</comment>
<comment type="caution">
    <text evidence="13">The sequence shown here is derived from an EMBL/GenBank/DDBJ whole genome shotgun (WGS) entry which is preliminary data.</text>
</comment>
<dbReference type="GO" id="GO:0005829">
    <property type="term" value="C:cytosol"/>
    <property type="evidence" value="ECO:0007669"/>
    <property type="project" value="TreeGrafter"/>
</dbReference>
<dbReference type="HAMAP" id="MF_00109">
    <property type="entry name" value="Shikimate_kinase"/>
    <property type="match status" value="1"/>
</dbReference>
<evidence type="ECO:0000256" key="3">
    <source>
        <dbReference type="ARBA" id="ARBA00012154"/>
    </source>
</evidence>
<dbReference type="InterPro" id="IPR027417">
    <property type="entry name" value="P-loop_NTPase"/>
</dbReference>
<dbReference type="OrthoDB" id="9800332at2"/>
<feature type="binding site" evidence="11">
    <location>
        <position position="168"/>
    </location>
    <ligand>
        <name>substrate</name>
    </ligand>
</feature>
<keyword evidence="4 11" id="KW-0028">Amino-acid biosynthesis</keyword>
<dbReference type="GO" id="GO:0004106">
    <property type="term" value="F:chorismate mutase activity"/>
    <property type="evidence" value="ECO:0007669"/>
    <property type="project" value="InterPro"/>
</dbReference>
<dbReference type="PROSITE" id="PS51168">
    <property type="entry name" value="CHORISMATE_MUT_2"/>
    <property type="match status" value="1"/>
</dbReference>
<dbReference type="InterPro" id="IPR036263">
    <property type="entry name" value="Chorismate_II_sf"/>
</dbReference>
<dbReference type="EMBL" id="PTJA01000012">
    <property type="protein sequence ID" value="PPK78916.1"/>
    <property type="molecule type" value="Genomic_DNA"/>
</dbReference>
<evidence type="ECO:0000256" key="7">
    <source>
        <dbReference type="ARBA" id="ARBA00022777"/>
    </source>
</evidence>
<dbReference type="Gene3D" id="3.40.50.300">
    <property type="entry name" value="P-loop containing nucleotide triphosphate hydrolases"/>
    <property type="match status" value="1"/>
</dbReference>
<dbReference type="GO" id="GO:0009073">
    <property type="term" value="P:aromatic amino acid family biosynthetic process"/>
    <property type="evidence" value="ECO:0007669"/>
    <property type="project" value="UniProtKB-KW"/>
</dbReference>
<evidence type="ECO:0000313" key="13">
    <source>
        <dbReference type="EMBL" id="PPK78916.1"/>
    </source>
</evidence>
<organism evidence="13 14">
    <name type="scientific">Lacrimispora xylanisolvens</name>
    <dbReference type="NCBI Taxonomy" id="384636"/>
    <lineage>
        <taxon>Bacteria</taxon>
        <taxon>Bacillati</taxon>
        <taxon>Bacillota</taxon>
        <taxon>Clostridia</taxon>
        <taxon>Lachnospirales</taxon>
        <taxon>Lachnospiraceae</taxon>
        <taxon>Lacrimispora</taxon>
    </lineage>
</organism>
<feature type="domain" description="Chorismate mutase" evidence="12">
    <location>
        <begin position="1"/>
        <end position="88"/>
    </location>
</feature>
<dbReference type="GO" id="GO:0000287">
    <property type="term" value="F:magnesium ion binding"/>
    <property type="evidence" value="ECO:0007669"/>
    <property type="project" value="UniProtKB-UniRule"/>
</dbReference>
<feature type="binding site" evidence="11">
    <location>
        <position position="206"/>
    </location>
    <ligand>
        <name>ATP</name>
        <dbReference type="ChEBI" id="CHEBI:30616"/>
    </ligand>
</feature>
<evidence type="ECO:0000313" key="14">
    <source>
        <dbReference type="Proteomes" id="UP000237749"/>
    </source>
</evidence>
<keyword evidence="11" id="KW-0963">Cytoplasm</keyword>
<dbReference type="GO" id="GO:0005524">
    <property type="term" value="F:ATP binding"/>
    <property type="evidence" value="ECO:0007669"/>
    <property type="project" value="UniProtKB-UniRule"/>
</dbReference>
<evidence type="ECO:0000259" key="12">
    <source>
        <dbReference type="PROSITE" id="PS51168"/>
    </source>
</evidence>
<dbReference type="PROSITE" id="PS01128">
    <property type="entry name" value="SHIKIMATE_KINASE"/>
    <property type="match status" value="1"/>
</dbReference>
<comment type="cofactor">
    <cofactor evidence="11">
        <name>Mg(2+)</name>
        <dbReference type="ChEBI" id="CHEBI:18420"/>
    </cofactor>
    <text evidence="11">Binds 1 Mg(2+) ion per subunit.</text>
</comment>
<dbReference type="AlphaFoldDB" id="A0A2S6HN45"/>
<proteinExistence type="inferred from homology"/>
<keyword evidence="11" id="KW-0479">Metal-binding</keyword>
<dbReference type="EC" id="2.7.1.71" evidence="3 11"/>
<evidence type="ECO:0000256" key="2">
    <source>
        <dbReference type="ARBA" id="ARBA00006997"/>
    </source>
</evidence>
<reference evidence="13 14" key="1">
    <citation type="submission" date="2018-02" db="EMBL/GenBank/DDBJ databases">
        <title>Genomic Encyclopedia of Archaeal and Bacterial Type Strains, Phase II (KMG-II): from individual species to whole genera.</title>
        <authorList>
            <person name="Goeker M."/>
        </authorList>
    </citation>
    <scope>NUCLEOTIDE SEQUENCE [LARGE SCALE GENOMIC DNA]</scope>
    <source>
        <strain evidence="13 14">DSM 3808</strain>
    </source>
</reference>
<dbReference type="SMART" id="SM00830">
    <property type="entry name" value="CM_2"/>
    <property type="match status" value="1"/>
</dbReference>
<comment type="function">
    <text evidence="11">Catalyzes the specific phosphorylation of the 3-hydroxyl group of shikimic acid using ATP as a cosubstrate.</text>
</comment>
<dbReference type="PANTHER" id="PTHR21087">
    <property type="entry name" value="SHIKIMATE KINASE"/>
    <property type="match status" value="1"/>
</dbReference>
<dbReference type="InterPro" id="IPR036979">
    <property type="entry name" value="CM_dom_sf"/>
</dbReference>
<dbReference type="PRINTS" id="PR01100">
    <property type="entry name" value="SHIKIMTKNASE"/>
</dbReference>
<dbReference type="GO" id="GO:0008652">
    <property type="term" value="P:amino acid biosynthetic process"/>
    <property type="evidence" value="ECO:0007669"/>
    <property type="project" value="UniProtKB-KW"/>
</dbReference>
<dbReference type="InterPro" id="IPR000623">
    <property type="entry name" value="Shikimate_kinase/TSH1"/>
</dbReference>
<evidence type="ECO:0000256" key="10">
    <source>
        <dbReference type="ARBA" id="ARBA00048567"/>
    </source>
</evidence>
<comment type="caution">
    <text evidence="11">Lacks conserved residue(s) required for the propagation of feature annotation.</text>
</comment>
<feature type="binding site" evidence="11">
    <location>
        <position position="146"/>
    </location>
    <ligand>
        <name>substrate</name>
    </ligand>
</feature>
<dbReference type="Proteomes" id="UP000237749">
    <property type="component" value="Unassembled WGS sequence"/>
</dbReference>
<comment type="similarity">
    <text evidence="2 11">Belongs to the shikimate kinase family.</text>
</comment>
<dbReference type="InterPro" id="IPR031322">
    <property type="entry name" value="Shikimate/glucono_kinase"/>
</dbReference>
<keyword evidence="8 11" id="KW-0067">ATP-binding</keyword>
<evidence type="ECO:0000256" key="4">
    <source>
        <dbReference type="ARBA" id="ARBA00022605"/>
    </source>
</evidence>
<evidence type="ECO:0000256" key="1">
    <source>
        <dbReference type="ARBA" id="ARBA00004842"/>
    </source>
</evidence>
<comment type="subunit">
    <text evidence="11">Monomer.</text>
</comment>
<keyword evidence="14" id="KW-1185">Reference proteome</keyword>
<feature type="binding site" evidence="11">
    <location>
        <begin position="100"/>
        <end position="105"/>
    </location>
    <ligand>
        <name>ATP</name>
        <dbReference type="ChEBI" id="CHEBI:30616"/>
    </ligand>
</feature>
<evidence type="ECO:0000256" key="11">
    <source>
        <dbReference type="HAMAP-Rule" id="MF_00109"/>
    </source>
</evidence>
<dbReference type="RefSeq" id="WP_104438615.1">
    <property type="nucleotide sequence ID" value="NZ_PTJA01000012.1"/>
</dbReference>
<keyword evidence="6 11" id="KW-0547">Nucleotide-binding</keyword>
<evidence type="ECO:0000256" key="5">
    <source>
        <dbReference type="ARBA" id="ARBA00022679"/>
    </source>
</evidence>
<evidence type="ECO:0000256" key="8">
    <source>
        <dbReference type="ARBA" id="ARBA00022840"/>
    </source>
</evidence>
<dbReference type="InterPro" id="IPR023000">
    <property type="entry name" value="Shikimate_kinase_CS"/>
</dbReference>
<comment type="catalytic activity">
    <reaction evidence="10 11">
        <text>shikimate + ATP = 3-phosphoshikimate + ADP + H(+)</text>
        <dbReference type="Rhea" id="RHEA:13121"/>
        <dbReference type="ChEBI" id="CHEBI:15378"/>
        <dbReference type="ChEBI" id="CHEBI:30616"/>
        <dbReference type="ChEBI" id="CHEBI:36208"/>
        <dbReference type="ChEBI" id="CHEBI:145989"/>
        <dbReference type="ChEBI" id="CHEBI:456216"/>
        <dbReference type="EC" id="2.7.1.71"/>
    </reaction>
</comment>
<dbReference type="PANTHER" id="PTHR21087:SF16">
    <property type="entry name" value="SHIKIMATE KINASE 1, CHLOROPLASTIC"/>
    <property type="match status" value="1"/>
</dbReference>
<dbReference type="CDD" id="cd00464">
    <property type="entry name" value="SK"/>
    <property type="match status" value="1"/>
</dbReference>
<gene>
    <name evidence="11" type="primary">aroK</name>
    <name evidence="13" type="ORF">BXY41_11275</name>
</gene>
<dbReference type="UniPathway" id="UPA00053">
    <property type="reaction ID" value="UER00088"/>
</dbReference>
<keyword evidence="5 11" id="KW-0808">Transferase</keyword>
<protein>
    <recommendedName>
        <fullName evidence="3 11">Shikimate kinase</fullName>
        <shortName evidence="11">SK</shortName>
        <ecNumber evidence="3 11">2.7.1.71</ecNumber>
    </recommendedName>
</protein>
<keyword evidence="7 11" id="KW-0418">Kinase</keyword>
<sequence>MRELKEIRNDLNQCDLQILELLMNRLSCIEEIIEYKKAYGLPIFQPEQEEVQQETLIRAIGEHGYKEELLGIFRQIVEESKSVQSKSLFHYNIALIGFMGAGKSTVSKYLKDMLAMNEVDLDTKIVEDQKMPIKDIFAKYGEEYFRNCESNAIISLKDCQQTIISCGGGAVIREENVKNLKKNSRIVLLTASPETILERVKDSDERPILNGNMNVEYIKGLMERRASLYQSAADIIIETDGKDIVDICEELIQSLMKLEAAI</sequence>
<dbReference type="Pfam" id="PF01817">
    <property type="entry name" value="CM_2"/>
    <property type="match status" value="1"/>
</dbReference>
<feature type="binding site" evidence="11">
    <location>
        <position position="122"/>
    </location>
    <ligand>
        <name>substrate</name>
    </ligand>
</feature>
<dbReference type="GO" id="GO:0009423">
    <property type="term" value="P:chorismate biosynthetic process"/>
    <property type="evidence" value="ECO:0007669"/>
    <property type="project" value="UniProtKB-UniRule"/>
</dbReference>
<dbReference type="Gene3D" id="1.20.59.10">
    <property type="entry name" value="Chorismate mutase"/>
    <property type="match status" value="1"/>
</dbReference>
<keyword evidence="9 11" id="KW-0057">Aromatic amino acid biosynthesis</keyword>
<dbReference type="Pfam" id="PF01202">
    <property type="entry name" value="SKI"/>
    <property type="match status" value="1"/>
</dbReference>
<feature type="binding site" evidence="11">
    <location>
        <position position="104"/>
    </location>
    <ligand>
        <name>Mg(2+)</name>
        <dbReference type="ChEBI" id="CHEBI:18420"/>
    </ligand>
</feature>
<evidence type="ECO:0000256" key="9">
    <source>
        <dbReference type="ARBA" id="ARBA00023141"/>
    </source>
</evidence>
<dbReference type="SUPFAM" id="SSF52540">
    <property type="entry name" value="P-loop containing nucleoside triphosphate hydrolases"/>
    <property type="match status" value="1"/>
</dbReference>
<dbReference type="SUPFAM" id="SSF48600">
    <property type="entry name" value="Chorismate mutase II"/>
    <property type="match status" value="1"/>
</dbReference>
<dbReference type="InterPro" id="IPR002701">
    <property type="entry name" value="CM_II_prokaryot"/>
</dbReference>
<dbReference type="GO" id="GO:0004765">
    <property type="term" value="F:shikimate kinase activity"/>
    <property type="evidence" value="ECO:0007669"/>
    <property type="project" value="UniProtKB-UniRule"/>
</dbReference>
<keyword evidence="11" id="KW-0460">Magnesium</keyword>
<name>A0A2S6HN45_9FIRM</name>
<feature type="binding site" evidence="11">
    <location>
        <position position="225"/>
    </location>
    <ligand>
        <name>substrate</name>
    </ligand>
</feature>
<accession>A0A2S6HN45</accession>
<evidence type="ECO:0000256" key="6">
    <source>
        <dbReference type="ARBA" id="ARBA00022741"/>
    </source>
</evidence>
<comment type="pathway">
    <text evidence="1 11">Metabolic intermediate biosynthesis; chorismate biosynthesis; chorismate from D-erythrose 4-phosphate and phosphoenolpyruvate: step 5/7.</text>
</comment>